<dbReference type="AlphaFoldDB" id="A0A8H5CZI1"/>
<feature type="region of interest" description="Disordered" evidence="1">
    <location>
        <begin position="1"/>
        <end position="95"/>
    </location>
</feature>
<evidence type="ECO:0000256" key="1">
    <source>
        <dbReference type="SAM" id="MobiDB-lite"/>
    </source>
</evidence>
<keyword evidence="2" id="KW-0472">Membrane</keyword>
<keyword evidence="2" id="KW-1133">Transmembrane helix</keyword>
<evidence type="ECO:0000313" key="4">
    <source>
        <dbReference type="EMBL" id="KAF5350884.1"/>
    </source>
</evidence>
<keyword evidence="5" id="KW-1185">Reference proteome</keyword>
<protein>
    <recommendedName>
        <fullName evidence="3">SMODS and SLOG-associating 2TM effector domain-containing protein</fullName>
    </recommendedName>
</protein>
<dbReference type="InterPro" id="IPR041622">
    <property type="entry name" value="SLATT_fungi"/>
</dbReference>
<keyword evidence="2" id="KW-0812">Transmembrane</keyword>
<reference evidence="4 5" key="1">
    <citation type="journal article" date="2020" name="ISME J.">
        <title>Uncovering the hidden diversity of litter-decomposition mechanisms in mushroom-forming fungi.</title>
        <authorList>
            <person name="Floudas D."/>
            <person name="Bentzer J."/>
            <person name="Ahren D."/>
            <person name="Johansson T."/>
            <person name="Persson P."/>
            <person name="Tunlid A."/>
        </authorList>
    </citation>
    <scope>NUCLEOTIDE SEQUENCE [LARGE SCALE GENOMIC DNA]</scope>
    <source>
        <strain evidence="4 5">CBS 291.85</strain>
    </source>
</reference>
<dbReference type="EMBL" id="JAACJM010000072">
    <property type="protein sequence ID" value="KAF5350884.1"/>
    <property type="molecule type" value="Genomic_DNA"/>
</dbReference>
<dbReference type="OrthoDB" id="3245801at2759"/>
<feature type="compositionally biased region" description="Polar residues" evidence="1">
    <location>
        <begin position="50"/>
        <end position="63"/>
    </location>
</feature>
<evidence type="ECO:0000313" key="5">
    <source>
        <dbReference type="Proteomes" id="UP000559256"/>
    </source>
</evidence>
<feature type="compositionally biased region" description="Polar residues" evidence="1">
    <location>
        <begin position="1"/>
        <end position="20"/>
    </location>
</feature>
<feature type="transmembrane region" description="Helical" evidence="2">
    <location>
        <begin position="188"/>
        <end position="210"/>
    </location>
</feature>
<name>A0A8H5CZI1_9AGAR</name>
<sequence>MDPGEGSQSHRQSSTSQAPGSQHHPPFPDPSNTNPNNPQPILSQSSPSQRTSGIIASTGTGPASFTDERQPLVERDPHPHFAPGSPTAPTEVPTDVRQSVHALSNQPLPPLPHRSTVDSGVIVDSPSRGHFLEKPRSYGHGSNVDWLVPTVPEKSYREKTYGDRLQPTVDTAEKERLKYENKAKMTGYALNAAIGLQVLLGALTTGLSVVTTGRQTSIMTAILGGLATIVASYLARARGSNEPELSITRVKDLEQFIRECRAFQMDFGHLVGSEHNDKLIKLRQRFEELLGNGNGERRLAPPV</sequence>
<dbReference type="NCBIfam" id="NF033635">
    <property type="entry name" value="SLATT_fungal"/>
    <property type="match status" value="1"/>
</dbReference>
<feature type="compositionally biased region" description="Basic and acidic residues" evidence="1">
    <location>
        <begin position="66"/>
        <end position="79"/>
    </location>
</feature>
<accession>A0A8H5CZI1</accession>
<feature type="transmembrane region" description="Helical" evidence="2">
    <location>
        <begin position="216"/>
        <end position="235"/>
    </location>
</feature>
<gene>
    <name evidence="4" type="ORF">D9758_010486</name>
</gene>
<comment type="caution">
    <text evidence="4">The sequence shown here is derived from an EMBL/GenBank/DDBJ whole genome shotgun (WGS) entry which is preliminary data.</text>
</comment>
<evidence type="ECO:0000256" key="2">
    <source>
        <dbReference type="SAM" id="Phobius"/>
    </source>
</evidence>
<organism evidence="4 5">
    <name type="scientific">Tetrapyrgos nigripes</name>
    <dbReference type="NCBI Taxonomy" id="182062"/>
    <lineage>
        <taxon>Eukaryota</taxon>
        <taxon>Fungi</taxon>
        <taxon>Dikarya</taxon>
        <taxon>Basidiomycota</taxon>
        <taxon>Agaricomycotina</taxon>
        <taxon>Agaricomycetes</taxon>
        <taxon>Agaricomycetidae</taxon>
        <taxon>Agaricales</taxon>
        <taxon>Marasmiineae</taxon>
        <taxon>Marasmiaceae</taxon>
        <taxon>Tetrapyrgos</taxon>
    </lineage>
</organism>
<dbReference type="Proteomes" id="UP000559256">
    <property type="component" value="Unassembled WGS sequence"/>
</dbReference>
<feature type="domain" description="SMODS and SLOG-associating 2TM effector" evidence="3">
    <location>
        <begin position="172"/>
        <end position="292"/>
    </location>
</feature>
<evidence type="ECO:0000259" key="3">
    <source>
        <dbReference type="Pfam" id="PF18142"/>
    </source>
</evidence>
<dbReference type="Pfam" id="PF18142">
    <property type="entry name" value="SLATT_fungal"/>
    <property type="match status" value="1"/>
</dbReference>
<proteinExistence type="predicted"/>
<feature type="compositionally biased region" description="Low complexity" evidence="1">
    <location>
        <begin position="34"/>
        <end position="49"/>
    </location>
</feature>